<dbReference type="PANTHER" id="PTHR17008">
    <property type="entry name" value="MEIOSIS-EXPRESSED GENE 1 PROTEIN"/>
    <property type="match status" value="1"/>
</dbReference>
<reference evidence="4 5" key="1">
    <citation type="submission" date="2025-05" db="UniProtKB">
        <authorList>
            <consortium name="RefSeq"/>
        </authorList>
    </citation>
    <scope>IDENTIFICATION</scope>
</reference>
<sequence>MTSIEKRKSKCEFPTAPQPKSILRPKQWNDQVEEAYRFQVAGYRDAKEYQHINKDIEIDRWPQSGYVKKLERRDGTFYYYNKNRECTEKDVNRTKLYAY</sequence>
<evidence type="ECO:0000313" key="4">
    <source>
        <dbReference type="RefSeq" id="XP_065659052.1"/>
    </source>
</evidence>
<dbReference type="RefSeq" id="XP_065659053.1">
    <property type="nucleotide sequence ID" value="XM_065802981.1"/>
</dbReference>
<dbReference type="Proteomes" id="UP001652625">
    <property type="component" value="Chromosome 08"/>
</dbReference>
<dbReference type="PANTHER" id="PTHR17008:SF1">
    <property type="entry name" value="MEIOSIS EXPRESSED GENE 1 PROTEIN HOMOLOG"/>
    <property type="match status" value="1"/>
</dbReference>
<accession>A0ABM4CBK4</accession>
<keyword evidence="3" id="KW-1185">Reference proteome</keyword>
<comment type="similarity">
    <text evidence="1">Belongs to the MEIG1 family.</text>
</comment>
<dbReference type="GeneID" id="100197844"/>
<proteinExistence type="inferred from homology"/>
<evidence type="ECO:0000313" key="3">
    <source>
        <dbReference type="Proteomes" id="UP001652625"/>
    </source>
</evidence>
<evidence type="ECO:0000256" key="2">
    <source>
        <dbReference type="SAM" id="MobiDB-lite"/>
    </source>
</evidence>
<organism evidence="3 4">
    <name type="scientific">Hydra vulgaris</name>
    <name type="common">Hydra</name>
    <name type="synonym">Hydra attenuata</name>
    <dbReference type="NCBI Taxonomy" id="6087"/>
    <lineage>
        <taxon>Eukaryota</taxon>
        <taxon>Metazoa</taxon>
        <taxon>Cnidaria</taxon>
        <taxon>Hydrozoa</taxon>
        <taxon>Hydroidolina</taxon>
        <taxon>Anthoathecata</taxon>
        <taxon>Aplanulata</taxon>
        <taxon>Hydridae</taxon>
        <taxon>Hydra</taxon>
    </lineage>
</organism>
<name>A0ABM4CBK4_HYDVU</name>
<gene>
    <name evidence="4 5" type="primary">LOC100197844</name>
</gene>
<evidence type="ECO:0000313" key="5">
    <source>
        <dbReference type="RefSeq" id="XP_065659053.1"/>
    </source>
</evidence>
<dbReference type="RefSeq" id="XP_065659052.1">
    <property type="nucleotide sequence ID" value="XM_065802980.1"/>
</dbReference>
<dbReference type="InterPro" id="IPR020186">
    <property type="entry name" value="Meiosis-expressed_gene_1"/>
</dbReference>
<evidence type="ECO:0000256" key="1">
    <source>
        <dbReference type="ARBA" id="ARBA00008514"/>
    </source>
</evidence>
<protein>
    <submittedName>
        <fullName evidence="4 5">Meiosis expressed gene 1 protein homolog</fullName>
    </submittedName>
</protein>
<dbReference type="Pfam" id="PF15163">
    <property type="entry name" value="Meiosis_expr"/>
    <property type="match status" value="1"/>
</dbReference>
<feature type="region of interest" description="Disordered" evidence="2">
    <location>
        <begin position="1"/>
        <end position="24"/>
    </location>
</feature>